<proteinExistence type="predicted"/>
<accession>A0A2M7W2E5</accession>
<dbReference type="GO" id="GO:0008270">
    <property type="term" value="F:zinc ion binding"/>
    <property type="evidence" value="ECO:0007669"/>
    <property type="project" value="UniProtKB-KW"/>
</dbReference>
<dbReference type="AlphaFoldDB" id="A0A2M7W2E5"/>
<sequence>MLRLEDIQDIFEERVFARGLDYAHKGRVTNLQVAGNNVSATVIGTKSYEVTVNIDNLVMSCTCPAMEGNGECKHVVAVLVAYCGQGNEISVSKTVVQSLAETKPLRRRAQLVEHRVIVHDRLIREQPIGQTISYMKKLFLRIPGYRGPNWYERYTDRLGEIDDQIAYIVPNIIISKENAVALFDFARWLDKKLEQIDDSDGIISGAQQAVLDQVTLYYDREDADLALAVEMFFVKGSFDVGAQLLDTVATIGTNAKLFALIREKLLYALEKGADSVFAGYTSSVLHMVMNGELRTDKAIEVLGRYQKYYSKHPYAFTEVERGLFLEKQFQVLYDLWECVKNGDTFRREQSVYETVLNELKKWEELYRYIKKGLLGYFQLRQYAKLCILAKQLNKQSDIEGVLETLTRTMQGEDLFNFLYSTERYDRLAVALVSYVRNKDVYIGFLSRLDIAERFVARLERSNHKKEANGLAIRLLQEYDVELQNKLSGRYDTLIWLLDFLVVHGEWEVIVKYVSQWSRQYPNRKGMVKLISSVLNTAVKTHG</sequence>
<dbReference type="Proteomes" id="UP000228952">
    <property type="component" value="Unassembled WGS sequence"/>
</dbReference>
<keyword evidence="1" id="KW-0862">Zinc</keyword>
<dbReference type="EMBL" id="PFQB01000040">
    <property type="protein sequence ID" value="PJA14739.1"/>
    <property type="molecule type" value="Genomic_DNA"/>
</dbReference>
<evidence type="ECO:0000313" key="4">
    <source>
        <dbReference type="Proteomes" id="UP000228952"/>
    </source>
</evidence>
<dbReference type="Pfam" id="PF04434">
    <property type="entry name" value="SWIM"/>
    <property type="match status" value="1"/>
</dbReference>
<organism evidence="3 4">
    <name type="scientific">Candidatus Dojkabacteria bacterium CG_4_10_14_0_2_um_filter_Dojkabacteria_WS6_41_15</name>
    <dbReference type="NCBI Taxonomy" id="2014249"/>
    <lineage>
        <taxon>Bacteria</taxon>
        <taxon>Candidatus Dojkabacteria</taxon>
    </lineage>
</organism>
<evidence type="ECO:0000259" key="2">
    <source>
        <dbReference type="PROSITE" id="PS50966"/>
    </source>
</evidence>
<evidence type="ECO:0000256" key="1">
    <source>
        <dbReference type="PROSITE-ProRule" id="PRU00325"/>
    </source>
</evidence>
<dbReference type="PROSITE" id="PS50966">
    <property type="entry name" value="ZF_SWIM"/>
    <property type="match status" value="1"/>
</dbReference>
<name>A0A2M7W2E5_9BACT</name>
<keyword evidence="1" id="KW-0863">Zinc-finger</keyword>
<dbReference type="InterPro" id="IPR007527">
    <property type="entry name" value="Znf_SWIM"/>
</dbReference>
<keyword evidence="1" id="KW-0479">Metal-binding</keyword>
<comment type="caution">
    <text evidence="3">The sequence shown here is derived from an EMBL/GenBank/DDBJ whole genome shotgun (WGS) entry which is preliminary data.</text>
</comment>
<gene>
    <name evidence="3" type="ORF">COX64_01690</name>
</gene>
<protein>
    <recommendedName>
        <fullName evidence="2">SWIM-type domain-containing protein</fullName>
    </recommendedName>
</protein>
<reference evidence="4" key="1">
    <citation type="submission" date="2017-09" db="EMBL/GenBank/DDBJ databases">
        <title>Depth-based differentiation of microbial function through sediment-hosted aquifers and enrichment of novel symbionts in the deep terrestrial subsurface.</title>
        <authorList>
            <person name="Probst A.J."/>
            <person name="Ladd B."/>
            <person name="Jarett J.K."/>
            <person name="Geller-Mcgrath D.E."/>
            <person name="Sieber C.M.K."/>
            <person name="Emerson J.B."/>
            <person name="Anantharaman K."/>
            <person name="Thomas B.C."/>
            <person name="Malmstrom R."/>
            <person name="Stieglmeier M."/>
            <person name="Klingl A."/>
            <person name="Woyke T."/>
            <person name="Ryan C.M."/>
            <person name="Banfield J.F."/>
        </authorList>
    </citation>
    <scope>NUCLEOTIDE SEQUENCE [LARGE SCALE GENOMIC DNA]</scope>
</reference>
<evidence type="ECO:0000313" key="3">
    <source>
        <dbReference type="EMBL" id="PJA14739.1"/>
    </source>
</evidence>
<feature type="domain" description="SWIM-type" evidence="2">
    <location>
        <begin position="48"/>
        <end position="83"/>
    </location>
</feature>